<keyword evidence="2" id="KW-1133">Transmembrane helix</keyword>
<dbReference type="Pfam" id="PF00240">
    <property type="entry name" value="ubiquitin"/>
    <property type="match status" value="1"/>
</dbReference>
<proteinExistence type="predicted"/>
<dbReference type="EMBL" id="CAJZBQ010000053">
    <property type="protein sequence ID" value="CAG9331776.1"/>
    <property type="molecule type" value="Genomic_DNA"/>
</dbReference>
<dbReference type="GO" id="GO:0036503">
    <property type="term" value="P:ERAD pathway"/>
    <property type="evidence" value="ECO:0007669"/>
    <property type="project" value="InterPro"/>
</dbReference>
<accession>A0AAU9K3L7</accession>
<feature type="transmembrane region" description="Helical" evidence="2">
    <location>
        <begin position="207"/>
        <end position="228"/>
    </location>
</feature>
<dbReference type="AlphaFoldDB" id="A0AAU9K3L7"/>
<dbReference type="InterPro" id="IPR000626">
    <property type="entry name" value="Ubiquitin-like_dom"/>
</dbReference>
<dbReference type="PROSITE" id="PS50053">
    <property type="entry name" value="UBIQUITIN_2"/>
    <property type="match status" value="1"/>
</dbReference>
<evidence type="ECO:0000313" key="4">
    <source>
        <dbReference type="EMBL" id="CAG9331776.1"/>
    </source>
</evidence>
<feature type="domain" description="Ubiquitin-like" evidence="3">
    <location>
        <begin position="37"/>
        <end position="105"/>
    </location>
</feature>
<dbReference type="PANTHER" id="PTHR14557">
    <property type="entry name" value="PROTEIN C7ORF21"/>
    <property type="match status" value="1"/>
</dbReference>
<organism evidence="4 5">
    <name type="scientific">Blepharisma stoltei</name>
    <dbReference type="NCBI Taxonomy" id="1481888"/>
    <lineage>
        <taxon>Eukaryota</taxon>
        <taxon>Sar</taxon>
        <taxon>Alveolata</taxon>
        <taxon>Ciliophora</taxon>
        <taxon>Postciliodesmatophora</taxon>
        <taxon>Heterotrichea</taxon>
        <taxon>Heterotrichida</taxon>
        <taxon>Blepharismidae</taxon>
        <taxon>Blepharisma</taxon>
    </lineage>
</organism>
<dbReference type="InterPro" id="IPR040352">
    <property type="entry name" value="TMUB1/2"/>
</dbReference>
<name>A0AAU9K3L7_9CILI</name>
<comment type="caution">
    <text evidence="4">The sequence shown here is derived from an EMBL/GenBank/DDBJ whole genome shotgun (WGS) entry which is preliminary data.</text>
</comment>
<keyword evidence="2" id="KW-0472">Membrane</keyword>
<dbReference type="Proteomes" id="UP001162131">
    <property type="component" value="Unassembled WGS sequence"/>
</dbReference>
<keyword evidence="2" id="KW-0812">Transmembrane</keyword>
<dbReference type="Gene3D" id="3.10.20.90">
    <property type="entry name" value="Phosphatidylinositol 3-kinase Catalytic Subunit, Chain A, domain 1"/>
    <property type="match status" value="1"/>
</dbReference>
<keyword evidence="5" id="KW-1185">Reference proteome</keyword>
<dbReference type="PANTHER" id="PTHR14557:SF5">
    <property type="entry name" value="UBIQUITIN-LIKE DOMAIN-CONTAINING PROTEIN"/>
    <property type="match status" value="1"/>
</dbReference>
<dbReference type="InterPro" id="IPR029071">
    <property type="entry name" value="Ubiquitin-like_domsf"/>
</dbReference>
<evidence type="ECO:0000259" key="3">
    <source>
        <dbReference type="PROSITE" id="PS50053"/>
    </source>
</evidence>
<feature type="transmembrane region" description="Helical" evidence="2">
    <location>
        <begin position="240"/>
        <end position="259"/>
    </location>
</feature>
<dbReference type="CDD" id="cd17039">
    <property type="entry name" value="Ubl_ubiquitin_like"/>
    <property type="match status" value="1"/>
</dbReference>
<evidence type="ECO:0000256" key="1">
    <source>
        <dbReference type="SAM" id="MobiDB-lite"/>
    </source>
</evidence>
<evidence type="ECO:0000313" key="5">
    <source>
        <dbReference type="Proteomes" id="UP001162131"/>
    </source>
</evidence>
<sequence length="261" mass="29308">MGKYDEIVEESLESQQPMHLFSGPEESSDPTANPNHITIFVKVTDTDVRTISLDPLTELVGNIKTRLFAKEIEESKCIRLIYGGRVLVDSHLISVYKLHDKCVIHGFVTDPVDEQPGSSRTMLRRSQARGLDKLEESGYSADDIHGMKFHFHAMCVYSGINKDSEEEKIVLEEKWLEGKLPIINANPDERSRIMLSKLHEKGDGLNFILGILTGLVLSFLSLLILKFVKLSKFQAFGTKIGLILSLPVMVIIFITFFVGNS</sequence>
<protein>
    <recommendedName>
        <fullName evidence="3">Ubiquitin-like domain-containing protein</fullName>
    </recommendedName>
</protein>
<gene>
    <name evidence="4" type="ORF">BSTOLATCC_MIC53837</name>
</gene>
<evidence type="ECO:0000256" key="2">
    <source>
        <dbReference type="SAM" id="Phobius"/>
    </source>
</evidence>
<dbReference type="SUPFAM" id="SSF54236">
    <property type="entry name" value="Ubiquitin-like"/>
    <property type="match status" value="1"/>
</dbReference>
<dbReference type="SMART" id="SM00213">
    <property type="entry name" value="UBQ"/>
    <property type="match status" value="1"/>
</dbReference>
<reference evidence="4" key="1">
    <citation type="submission" date="2021-09" db="EMBL/GenBank/DDBJ databases">
        <authorList>
            <consortium name="AG Swart"/>
            <person name="Singh M."/>
            <person name="Singh A."/>
            <person name="Seah K."/>
            <person name="Emmerich C."/>
        </authorList>
    </citation>
    <scope>NUCLEOTIDE SEQUENCE</scope>
    <source>
        <strain evidence="4">ATCC30299</strain>
    </source>
</reference>
<feature type="region of interest" description="Disordered" evidence="1">
    <location>
        <begin position="13"/>
        <end position="34"/>
    </location>
</feature>